<accession>A0A8E2UPZ5</accession>
<feature type="DNA-binding region" description="OmpR/PhoB-type" evidence="2">
    <location>
        <begin position="1"/>
        <end position="56"/>
    </location>
</feature>
<organism evidence="4 5">
    <name type="scientific">Burkholderia multivorans</name>
    <dbReference type="NCBI Taxonomy" id="87883"/>
    <lineage>
        <taxon>Bacteria</taxon>
        <taxon>Pseudomonadati</taxon>
        <taxon>Pseudomonadota</taxon>
        <taxon>Betaproteobacteria</taxon>
        <taxon>Burkholderiales</taxon>
        <taxon>Burkholderiaceae</taxon>
        <taxon>Burkholderia</taxon>
        <taxon>Burkholderia cepacia complex</taxon>
    </lineage>
</organism>
<dbReference type="GO" id="GO:0000160">
    <property type="term" value="P:phosphorelay signal transduction system"/>
    <property type="evidence" value="ECO:0007669"/>
    <property type="project" value="InterPro"/>
</dbReference>
<dbReference type="EMBL" id="PVFZ01000068">
    <property type="protein sequence ID" value="PRF18283.1"/>
    <property type="molecule type" value="Genomic_DNA"/>
</dbReference>
<dbReference type="RefSeq" id="WP_105752308.1">
    <property type="nucleotide sequence ID" value="NZ_CADFDF010000002.1"/>
</dbReference>
<dbReference type="InterPro" id="IPR001867">
    <property type="entry name" value="OmpR/PhoB-type_DNA-bd"/>
</dbReference>
<comment type="caution">
    <text evidence="4">The sequence shown here is derived from an EMBL/GenBank/DDBJ whole genome shotgun (WGS) entry which is preliminary data.</text>
</comment>
<dbReference type="AlphaFoldDB" id="A0A8E2UPZ5"/>
<dbReference type="SUPFAM" id="SSF46894">
    <property type="entry name" value="C-terminal effector domain of the bipartite response regulators"/>
    <property type="match status" value="1"/>
</dbReference>
<dbReference type="PROSITE" id="PS51755">
    <property type="entry name" value="OMPR_PHOB"/>
    <property type="match status" value="1"/>
</dbReference>
<dbReference type="InterPro" id="IPR016032">
    <property type="entry name" value="Sig_transdc_resp-reg_C-effctor"/>
</dbReference>
<dbReference type="GO" id="GO:0003677">
    <property type="term" value="F:DNA binding"/>
    <property type="evidence" value="ECO:0007669"/>
    <property type="project" value="UniProtKB-UniRule"/>
</dbReference>
<dbReference type="Pfam" id="PF00486">
    <property type="entry name" value="Trans_reg_C"/>
    <property type="match status" value="1"/>
</dbReference>
<dbReference type="InterPro" id="IPR036388">
    <property type="entry name" value="WH-like_DNA-bd_sf"/>
</dbReference>
<evidence type="ECO:0000256" key="2">
    <source>
        <dbReference type="PROSITE-ProRule" id="PRU01091"/>
    </source>
</evidence>
<protein>
    <submittedName>
        <fullName evidence="4">Winged helix family transcriptional regulator</fullName>
    </submittedName>
</protein>
<proteinExistence type="predicted"/>
<keyword evidence="1 2" id="KW-0238">DNA-binding</keyword>
<feature type="domain" description="OmpR/PhoB-type" evidence="3">
    <location>
        <begin position="1"/>
        <end position="56"/>
    </location>
</feature>
<sequence>MLSRGEILALLGPRAAAKSERGLDVLVFRLRGLIENAVGGYRYIRTVRGKGYMFVPLGTLTDDDVR</sequence>
<evidence type="ECO:0000313" key="5">
    <source>
        <dbReference type="Proteomes" id="UP000237686"/>
    </source>
</evidence>
<name>A0A8E2UPZ5_9BURK</name>
<evidence type="ECO:0000313" key="4">
    <source>
        <dbReference type="EMBL" id="PRF18283.1"/>
    </source>
</evidence>
<gene>
    <name evidence="4" type="ORF">C6P98_24945</name>
</gene>
<dbReference type="Proteomes" id="UP000237686">
    <property type="component" value="Unassembled WGS sequence"/>
</dbReference>
<dbReference type="GO" id="GO:0006355">
    <property type="term" value="P:regulation of DNA-templated transcription"/>
    <property type="evidence" value="ECO:0007669"/>
    <property type="project" value="InterPro"/>
</dbReference>
<reference evidence="4 5" key="1">
    <citation type="submission" date="2018-03" db="EMBL/GenBank/DDBJ databases">
        <authorList>
            <person name="Nguyen K."/>
            <person name="Fouts D."/>
            <person name="Sutton G."/>
        </authorList>
    </citation>
    <scope>NUCLEOTIDE SEQUENCE [LARGE SCALE GENOMIC DNA]</scope>
    <source>
        <strain evidence="4 5">AU17135</strain>
    </source>
</reference>
<evidence type="ECO:0000259" key="3">
    <source>
        <dbReference type="PROSITE" id="PS51755"/>
    </source>
</evidence>
<evidence type="ECO:0000256" key="1">
    <source>
        <dbReference type="ARBA" id="ARBA00023125"/>
    </source>
</evidence>
<dbReference type="Gene3D" id="1.10.10.10">
    <property type="entry name" value="Winged helix-like DNA-binding domain superfamily/Winged helix DNA-binding domain"/>
    <property type="match status" value="1"/>
</dbReference>